<sequence length="179" mass="20395">MQVVAIILSNKYEKHLTLKALDPEIGVRAGARTLSCKSLSIRKRIPTSTTKRAKHTRCKERRNESDDWGAGSRRGAWPRRLPDVLFRNWPVPRKQLLFVGGLLTSDGDCPGVVTMFLSVVFFAKSKSKNILVRMVSQAGTGFCFNTKRNRLKEKLTLLHYDPVVKQRVLFVEDKKIRSL</sequence>
<dbReference type="GeneTree" id="ENSGT00390000010130"/>
<evidence type="ECO:0000256" key="2">
    <source>
        <dbReference type="ARBA" id="ARBA00007596"/>
    </source>
</evidence>
<comment type="subcellular location">
    <subcellularLocation>
        <location evidence="1">Mitochondrion</location>
    </subcellularLocation>
</comment>
<evidence type="ECO:0000256" key="8">
    <source>
        <dbReference type="ARBA" id="ARBA00035436"/>
    </source>
</evidence>
<evidence type="ECO:0000256" key="5">
    <source>
        <dbReference type="ARBA" id="ARBA00023128"/>
    </source>
</evidence>
<dbReference type="GO" id="GO:0005840">
    <property type="term" value="C:ribosome"/>
    <property type="evidence" value="ECO:0007669"/>
    <property type="project" value="UniProtKB-KW"/>
</dbReference>
<dbReference type="GO" id="GO:1990904">
    <property type="term" value="C:ribonucleoprotein complex"/>
    <property type="evidence" value="ECO:0007669"/>
    <property type="project" value="UniProtKB-KW"/>
</dbReference>
<dbReference type="PANTHER" id="PTHR47037">
    <property type="entry name" value="39S RIBOSOMAL PROTEIN L33, MITOCHONDRIAL"/>
    <property type="match status" value="1"/>
</dbReference>
<evidence type="ECO:0000256" key="3">
    <source>
        <dbReference type="ARBA" id="ARBA00022946"/>
    </source>
</evidence>
<proteinExistence type="inferred from homology"/>
<dbReference type="InterPro" id="IPR038584">
    <property type="entry name" value="Ribosomal_bL33_sf"/>
</dbReference>
<dbReference type="GO" id="GO:0006412">
    <property type="term" value="P:translation"/>
    <property type="evidence" value="ECO:0007669"/>
    <property type="project" value="InterPro"/>
</dbReference>
<keyword evidence="5" id="KW-0496">Mitochondrion</keyword>
<dbReference type="Bgee" id="ENSMFAG00000002856">
    <property type="expression patterns" value="Expressed in skeletal muscle tissue and 13 other cell types or tissues"/>
</dbReference>
<evidence type="ECO:0000256" key="9">
    <source>
        <dbReference type="SAM" id="MobiDB-lite"/>
    </source>
</evidence>
<dbReference type="PANTHER" id="PTHR47037:SF1">
    <property type="entry name" value="LARGE RIBOSOMAL SUBUNIT PROTEIN BL33M"/>
    <property type="match status" value="1"/>
</dbReference>
<dbReference type="InterPro" id="IPR052008">
    <property type="entry name" value="Mitoribosomal_protein_bL33"/>
</dbReference>
<keyword evidence="3" id="KW-0809">Transit peptide</keyword>
<evidence type="ECO:0000256" key="7">
    <source>
        <dbReference type="ARBA" id="ARBA00035275"/>
    </source>
</evidence>
<feature type="compositionally biased region" description="Basic residues" evidence="9">
    <location>
        <begin position="48"/>
        <end position="60"/>
    </location>
</feature>
<keyword evidence="11" id="KW-1185">Reference proteome</keyword>
<keyword evidence="6" id="KW-0687">Ribonucleoprotein</keyword>
<dbReference type="VEuPathDB" id="HostDB:ENSMFAG00000002856"/>
<dbReference type="InterPro" id="IPR011332">
    <property type="entry name" value="Ribosomal_zn-bd"/>
</dbReference>
<evidence type="ECO:0000256" key="1">
    <source>
        <dbReference type="ARBA" id="ARBA00004173"/>
    </source>
</evidence>
<dbReference type="NCBIfam" id="TIGR01023">
    <property type="entry name" value="rpmG_bact"/>
    <property type="match status" value="1"/>
</dbReference>
<feature type="region of interest" description="Disordered" evidence="9">
    <location>
        <begin position="48"/>
        <end position="72"/>
    </location>
</feature>
<dbReference type="STRING" id="9541.ENSMFAP00000032574"/>
<comment type="similarity">
    <text evidence="2">Belongs to the bacterial ribosomal protein bL33 family.</text>
</comment>
<dbReference type="GO" id="GO:0003735">
    <property type="term" value="F:structural constituent of ribosome"/>
    <property type="evidence" value="ECO:0007669"/>
    <property type="project" value="InterPro"/>
</dbReference>
<dbReference type="SUPFAM" id="SSF57829">
    <property type="entry name" value="Zn-binding ribosomal proteins"/>
    <property type="match status" value="1"/>
</dbReference>
<reference evidence="10 11" key="1">
    <citation type="submission" date="2013-03" db="EMBL/GenBank/DDBJ databases">
        <authorList>
            <person name="Warren W."/>
            <person name="Wilson R.K."/>
        </authorList>
    </citation>
    <scope>NUCLEOTIDE SEQUENCE</scope>
</reference>
<dbReference type="Ensembl" id="ENSMFAT00000006795.2">
    <property type="protein sequence ID" value="ENSMFAP00000032574.2"/>
    <property type="gene ID" value="ENSMFAG00000002856.2"/>
</dbReference>
<evidence type="ECO:0000256" key="4">
    <source>
        <dbReference type="ARBA" id="ARBA00022980"/>
    </source>
</evidence>
<organism evidence="10 11">
    <name type="scientific">Macaca fascicularis</name>
    <name type="common">Crab-eating macaque</name>
    <name type="synonym">Cynomolgus monkey</name>
    <dbReference type="NCBI Taxonomy" id="9541"/>
    <lineage>
        <taxon>Eukaryota</taxon>
        <taxon>Metazoa</taxon>
        <taxon>Chordata</taxon>
        <taxon>Craniata</taxon>
        <taxon>Vertebrata</taxon>
        <taxon>Euteleostomi</taxon>
        <taxon>Mammalia</taxon>
        <taxon>Eutheria</taxon>
        <taxon>Euarchontoglires</taxon>
        <taxon>Primates</taxon>
        <taxon>Haplorrhini</taxon>
        <taxon>Catarrhini</taxon>
        <taxon>Cercopithecidae</taxon>
        <taxon>Cercopithecinae</taxon>
        <taxon>Macaca</taxon>
    </lineage>
</organism>
<accession>A0A2K5W679</accession>
<keyword evidence="4" id="KW-0689">Ribosomal protein</keyword>
<dbReference type="Gene3D" id="2.20.28.120">
    <property type="entry name" value="Ribosomal protein L33"/>
    <property type="match status" value="1"/>
</dbReference>
<reference evidence="10" key="3">
    <citation type="submission" date="2025-09" db="UniProtKB">
        <authorList>
            <consortium name="Ensembl"/>
        </authorList>
    </citation>
    <scope>IDENTIFICATION</scope>
</reference>
<dbReference type="Proteomes" id="UP000233100">
    <property type="component" value="Chromosome 13"/>
</dbReference>
<dbReference type="GO" id="GO:0005739">
    <property type="term" value="C:mitochondrion"/>
    <property type="evidence" value="ECO:0007669"/>
    <property type="project" value="UniProtKB-SubCell"/>
</dbReference>
<dbReference type="InterPro" id="IPR001705">
    <property type="entry name" value="Ribosomal_bL33"/>
</dbReference>
<evidence type="ECO:0000313" key="10">
    <source>
        <dbReference type="Ensembl" id="ENSMFAP00000032574.2"/>
    </source>
</evidence>
<dbReference type="AlphaFoldDB" id="A0A2K5W679"/>
<dbReference type="FunFam" id="2.20.28.120:FF:000005">
    <property type="entry name" value="39S ribosomal protein L33, mitochondrial"/>
    <property type="match status" value="1"/>
</dbReference>
<dbReference type="Pfam" id="PF00471">
    <property type="entry name" value="Ribosomal_L33"/>
    <property type="match status" value="1"/>
</dbReference>
<name>A0A2K5W679_MACFA</name>
<evidence type="ECO:0000313" key="11">
    <source>
        <dbReference type="Proteomes" id="UP000233100"/>
    </source>
</evidence>
<reference evidence="10" key="2">
    <citation type="submission" date="2025-08" db="UniProtKB">
        <authorList>
            <consortium name="Ensembl"/>
        </authorList>
    </citation>
    <scope>IDENTIFICATION</scope>
</reference>
<evidence type="ECO:0000256" key="6">
    <source>
        <dbReference type="ARBA" id="ARBA00023274"/>
    </source>
</evidence>
<protein>
    <recommendedName>
        <fullName evidence="7">Large ribosomal subunit protein bL33m</fullName>
    </recommendedName>
    <alternativeName>
        <fullName evidence="8">39S ribosomal protein L33, mitochondrial</fullName>
    </alternativeName>
</protein>